<dbReference type="Proteomes" id="UP000001194">
    <property type="component" value="Unassembled WGS sequence"/>
</dbReference>
<dbReference type="GeneID" id="6074819"/>
<evidence type="ECO:0000256" key="4">
    <source>
        <dbReference type="ARBA" id="ARBA00022692"/>
    </source>
</evidence>
<keyword evidence="8 9" id="KW-0472">Membrane</keyword>
<dbReference type="RefSeq" id="XP_001879473.1">
    <property type="nucleotide sequence ID" value="XM_001879438.1"/>
</dbReference>
<evidence type="ECO:0000256" key="5">
    <source>
        <dbReference type="ARBA" id="ARBA00022781"/>
    </source>
</evidence>
<dbReference type="FunCoup" id="B0D5V9">
    <property type="interactions" value="83"/>
</dbReference>
<dbReference type="InParanoid" id="B0D5V9"/>
<dbReference type="Pfam" id="PF05493">
    <property type="entry name" value="ATP_synt_H"/>
    <property type="match status" value="1"/>
</dbReference>
<evidence type="ECO:0000256" key="8">
    <source>
        <dbReference type="ARBA" id="ARBA00023136"/>
    </source>
</evidence>
<name>B0D5V9_LACBS</name>
<comment type="similarity">
    <text evidence="2">Belongs to the V-ATPase e1/e2 subunit family.</text>
</comment>
<dbReference type="PANTHER" id="PTHR12263:SF0">
    <property type="entry name" value="V-TYPE PROTON ATPASE SUBUNIT"/>
    <property type="match status" value="1"/>
</dbReference>
<evidence type="ECO:0000256" key="3">
    <source>
        <dbReference type="ARBA" id="ARBA00022448"/>
    </source>
</evidence>
<dbReference type="EMBL" id="DS547098">
    <property type="protein sequence ID" value="EDR10088.1"/>
    <property type="molecule type" value="Genomic_DNA"/>
</dbReference>
<dbReference type="GO" id="GO:0046961">
    <property type="term" value="F:proton-transporting ATPase activity, rotational mechanism"/>
    <property type="evidence" value="ECO:0007669"/>
    <property type="project" value="InterPro"/>
</dbReference>
<dbReference type="STRING" id="486041.B0D5V9"/>
<evidence type="ECO:0000256" key="7">
    <source>
        <dbReference type="ARBA" id="ARBA00023065"/>
    </source>
</evidence>
<keyword evidence="6 9" id="KW-1133">Transmembrane helix</keyword>
<keyword evidence="7" id="KW-0406">Ion transport</keyword>
<dbReference type="GO" id="GO:0012505">
    <property type="term" value="C:endomembrane system"/>
    <property type="evidence" value="ECO:0007669"/>
    <property type="project" value="UniProtKB-SubCell"/>
</dbReference>
<dbReference type="InterPro" id="IPR008389">
    <property type="entry name" value="ATPase_V0-cplx_e1/e2_su"/>
</dbReference>
<reference evidence="11 12" key="1">
    <citation type="journal article" date="2008" name="Nature">
        <title>The genome of Laccaria bicolor provides insights into mycorrhizal symbiosis.</title>
        <authorList>
            <person name="Martin F."/>
            <person name="Aerts A."/>
            <person name="Ahren D."/>
            <person name="Brun A."/>
            <person name="Danchin E.G.J."/>
            <person name="Duchaussoy F."/>
            <person name="Gibon J."/>
            <person name="Kohler A."/>
            <person name="Lindquist E."/>
            <person name="Pereda V."/>
            <person name="Salamov A."/>
            <person name="Shapiro H.J."/>
            <person name="Wuyts J."/>
            <person name="Blaudez D."/>
            <person name="Buee M."/>
            <person name="Brokstein P."/>
            <person name="Canbaeck B."/>
            <person name="Cohen D."/>
            <person name="Courty P.E."/>
            <person name="Coutinho P.M."/>
            <person name="Delaruelle C."/>
            <person name="Detter J.C."/>
            <person name="Deveau A."/>
            <person name="DiFazio S."/>
            <person name="Duplessis S."/>
            <person name="Fraissinet-Tachet L."/>
            <person name="Lucic E."/>
            <person name="Frey-Klett P."/>
            <person name="Fourrey C."/>
            <person name="Feussner I."/>
            <person name="Gay G."/>
            <person name="Grimwood J."/>
            <person name="Hoegger P.J."/>
            <person name="Jain P."/>
            <person name="Kilaru S."/>
            <person name="Labbe J."/>
            <person name="Lin Y.C."/>
            <person name="Legue V."/>
            <person name="Le Tacon F."/>
            <person name="Marmeisse R."/>
            <person name="Melayah D."/>
            <person name="Montanini B."/>
            <person name="Muratet M."/>
            <person name="Nehls U."/>
            <person name="Niculita-Hirzel H."/>
            <person name="Oudot-Le Secq M.P."/>
            <person name="Peter M."/>
            <person name="Quesneville H."/>
            <person name="Rajashekar B."/>
            <person name="Reich M."/>
            <person name="Rouhier N."/>
            <person name="Schmutz J."/>
            <person name="Yin T."/>
            <person name="Chalot M."/>
            <person name="Henrissat B."/>
            <person name="Kuees U."/>
            <person name="Lucas S."/>
            <person name="Van de Peer Y."/>
            <person name="Podila G.K."/>
            <person name="Polle A."/>
            <person name="Pukkila P.J."/>
            <person name="Richardson P.M."/>
            <person name="Rouze P."/>
            <person name="Sanders I.R."/>
            <person name="Stajich J.E."/>
            <person name="Tunlid A."/>
            <person name="Tuskan G."/>
            <person name="Grigoriev I.V."/>
        </authorList>
    </citation>
    <scope>NUCLEOTIDE SEQUENCE [LARGE SCALE GENOMIC DNA]</scope>
    <source>
        <strain evidence="12">S238N-H82 / ATCC MYA-4686</strain>
    </source>
</reference>
<evidence type="ECO:0000256" key="10">
    <source>
        <dbReference type="SAM" id="SignalP"/>
    </source>
</evidence>
<gene>
    <name evidence="11" type="ORF">LACBIDRAFT_318057</name>
</gene>
<evidence type="ECO:0000256" key="1">
    <source>
        <dbReference type="ARBA" id="ARBA00004127"/>
    </source>
</evidence>
<keyword evidence="10" id="KW-0732">Signal</keyword>
<keyword evidence="4 9" id="KW-0812">Transmembrane</keyword>
<evidence type="ECO:0000313" key="11">
    <source>
        <dbReference type="EMBL" id="EDR10088.1"/>
    </source>
</evidence>
<evidence type="ECO:0000256" key="9">
    <source>
        <dbReference type="SAM" id="Phobius"/>
    </source>
</evidence>
<evidence type="ECO:0000256" key="2">
    <source>
        <dbReference type="ARBA" id="ARBA00008328"/>
    </source>
</evidence>
<proteinExistence type="inferred from homology"/>
<keyword evidence="12" id="KW-1185">Reference proteome</keyword>
<protein>
    <submittedName>
        <fullName evidence="11">Predicted protein</fullName>
    </submittedName>
</protein>
<dbReference type="OrthoDB" id="1508846at2759"/>
<evidence type="ECO:0000256" key="6">
    <source>
        <dbReference type="ARBA" id="ARBA00022989"/>
    </source>
</evidence>
<dbReference type="AlphaFoldDB" id="B0D5V9"/>
<evidence type="ECO:0000313" key="12">
    <source>
        <dbReference type="Proteomes" id="UP000001194"/>
    </source>
</evidence>
<dbReference type="PANTHER" id="PTHR12263">
    <property type="entry name" value="VACUOLAR ATP SYNTHASE SUBUNIT H"/>
    <property type="match status" value="1"/>
</dbReference>
<organism evidence="12">
    <name type="scientific">Laccaria bicolor (strain S238N-H82 / ATCC MYA-4686)</name>
    <name type="common">Bicoloured deceiver</name>
    <name type="synonym">Laccaria laccata var. bicolor</name>
    <dbReference type="NCBI Taxonomy" id="486041"/>
    <lineage>
        <taxon>Eukaryota</taxon>
        <taxon>Fungi</taxon>
        <taxon>Dikarya</taxon>
        <taxon>Basidiomycota</taxon>
        <taxon>Agaricomycotina</taxon>
        <taxon>Agaricomycetes</taxon>
        <taxon>Agaricomycetidae</taxon>
        <taxon>Agaricales</taxon>
        <taxon>Agaricineae</taxon>
        <taxon>Hydnangiaceae</taxon>
        <taxon>Laccaria</taxon>
    </lineage>
</organism>
<dbReference type="GO" id="GO:0000220">
    <property type="term" value="C:vacuolar proton-transporting V-type ATPase, V0 domain"/>
    <property type="evidence" value="ECO:0007669"/>
    <property type="project" value="TreeGrafter"/>
</dbReference>
<dbReference type="KEGG" id="lbc:LACBIDRAFT_318057"/>
<feature type="transmembrane region" description="Helical" evidence="9">
    <location>
        <begin position="32"/>
        <end position="51"/>
    </location>
</feature>
<comment type="subcellular location">
    <subcellularLocation>
        <location evidence="1">Endomembrane system</location>
        <topology evidence="1">Multi-pass membrane protein</topology>
    </subcellularLocation>
</comment>
<feature type="signal peptide" evidence="10">
    <location>
        <begin position="1"/>
        <end position="22"/>
    </location>
</feature>
<keyword evidence="3" id="KW-0813">Transport</keyword>
<dbReference type="GO" id="GO:0007035">
    <property type="term" value="P:vacuolar acidification"/>
    <property type="evidence" value="ECO:0007669"/>
    <property type="project" value="TreeGrafter"/>
</dbReference>
<dbReference type="HOGENOM" id="CLU_170555_1_1_1"/>
<accession>B0D5V9</accession>
<sequence length="91" mass="9860">MSSLFPVFLLLVITAGLMTATALFIPKGPNQVVIRTALMVGLAAFYLLWMITYMAQLHPLIGESPPSRCWLRCGVDGMGVCIAPVRTVGNH</sequence>
<feature type="chain" id="PRO_5002748882" evidence="10">
    <location>
        <begin position="23"/>
        <end position="91"/>
    </location>
</feature>
<keyword evidence="5" id="KW-0375">Hydrogen ion transport</keyword>